<dbReference type="PANTHER" id="PTHR33442">
    <property type="entry name" value="TRANS-3-HYDROXY-L-PROLINE DEHYDRATASE"/>
    <property type="match status" value="1"/>
</dbReference>
<keyword evidence="3" id="KW-1185">Reference proteome</keyword>
<dbReference type="eggNOG" id="COG3938">
    <property type="taxonomic scope" value="Bacteria"/>
</dbReference>
<dbReference type="EMBL" id="CP001087">
    <property type="protein sequence ID" value="ACN16569.1"/>
    <property type="molecule type" value="Genomic_DNA"/>
</dbReference>
<proteinExistence type="inferred from homology"/>
<dbReference type="EC" id="5.1.1.4" evidence="2"/>
<comment type="similarity">
    <text evidence="1">Belongs to the proline racemase family.</text>
</comment>
<evidence type="ECO:0000313" key="2">
    <source>
        <dbReference type="EMBL" id="ACN16569.1"/>
    </source>
</evidence>
<dbReference type="PANTHER" id="PTHR33442:SF5">
    <property type="entry name" value="BIFUNCTIONAL TRANS-3-HYDROXY-L-PROLINE DEHYDRATASE_2-EPIMERASE"/>
    <property type="match status" value="1"/>
</dbReference>
<accession>C0Q964</accession>
<dbReference type="InterPro" id="IPR008794">
    <property type="entry name" value="Pro_racemase_fam"/>
</dbReference>
<evidence type="ECO:0000313" key="3">
    <source>
        <dbReference type="Proteomes" id="UP000000442"/>
    </source>
</evidence>
<dbReference type="GO" id="GO:0047580">
    <property type="term" value="F:4-hydroxyproline epimerase activity"/>
    <property type="evidence" value="ECO:0007669"/>
    <property type="project" value="TreeGrafter"/>
</dbReference>
<dbReference type="Proteomes" id="UP000000442">
    <property type="component" value="Chromosome"/>
</dbReference>
<name>C0Q964_DESAH</name>
<dbReference type="Gene3D" id="3.10.310.10">
    <property type="entry name" value="Diaminopimelate Epimerase, Chain A, domain 1"/>
    <property type="match status" value="2"/>
</dbReference>
<dbReference type="Pfam" id="PF05544">
    <property type="entry name" value="Pro_racemase"/>
    <property type="match status" value="1"/>
</dbReference>
<dbReference type="RefSeq" id="WP_015905319.1">
    <property type="nucleotide sequence ID" value="NC_012108.1"/>
</dbReference>
<dbReference type="SFLD" id="SFLDS00028">
    <property type="entry name" value="Proline_Racemase"/>
    <property type="match status" value="1"/>
</dbReference>
<dbReference type="PIRSF" id="PIRSF029792">
    <property type="entry name" value="Pro_racemase"/>
    <property type="match status" value="1"/>
</dbReference>
<dbReference type="OrthoDB" id="181267at2"/>
<keyword evidence="2" id="KW-0413">Isomerase</keyword>
<sequence>MMTAQNIADFKMDTSREIITIDSHTAGESTRLIVGGVGPVAGNTLFEKLVTFKRELDPVRCLLTQEPRGGSGVLAALVTEGVTPGADFGLIYMDAKRYPYLCGHGTIGAVVTLVKTGAIKVAEGENPIIIDTPAGPMTATAIVNGQRLVSVAISMVPAFVHSTGNIVDVPGFGSLSVDLVYAGGFFAMVSSRDTGISLGVENGKRLVDLGMKIIDAANDQLRVFHPERPDVTTVDVAEFYDPDMHETMEGRNIVVYGESHMDRSPCGTGTTAKLALLHHHGRIKPHQTLTNYSPLNTSFEAEIIDLKKVGSFDAVGVQIRGNAHITGVHRFFLDPDDPFQQGFML</sequence>
<dbReference type="SUPFAM" id="SSF54506">
    <property type="entry name" value="Diaminopimelate epimerase-like"/>
    <property type="match status" value="1"/>
</dbReference>
<dbReference type="AlphaFoldDB" id="C0Q964"/>
<dbReference type="GO" id="GO:0018112">
    <property type="term" value="F:proline racemase activity"/>
    <property type="evidence" value="ECO:0007669"/>
    <property type="project" value="UniProtKB-EC"/>
</dbReference>
<reference evidence="2 3" key="1">
    <citation type="journal article" date="2009" name="Environ. Microbiol.">
        <title>Genome sequence of Desulfobacterium autotrophicum HRM2, a marine sulfate reducer oxidizing organic carbon completely to carbon dioxide.</title>
        <authorList>
            <person name="Strittmatter A.W."/>
            <person name="Liesegang H."/>
            <person name="Rabus R."/>
            <person name="Decker I."/>
            <person name="Amann J."/>
            <person name="Andres S."/>
            <person name="Henne A."/>
            <person name="Fricke W.F."/>
            <person name="Martinez-Arias R."/>
            <person name="Bartels D."/>
            <person name="Goesmann A."/>
            <person name="Krause L."/>
            <person name="Puehler A."/>
            <person name="Klenk H.P."/>
            <person name="Richter M."/>
            <person name="Schuler M."/>
            <person name="Gloeckner F.O."/>
            <person name="Meyerdierks A."/>
            <person name="Gottschalk G."/>
            <person name="Amann R."/>
        </authorList>
    </citation>
    <scope>NUCLEOTIDE SEQUENCE [LARGE SCALE GENOMIC DNA]</scope>
    <source>
        <strain evidence="3">ATCC 43914 / DSM 3382 / HRM2</strain>
    </source>
</reference>
<dbReference type="KEGG" id="dat:HRM2_34980"/>
<evidence type="ECO:0000256" key="1">
    <source>
        <dbReference type="ARBA" id="ARBA00007529"/>
    </source>
</evidence>
<dbReference type="STRING" id="177437.HRM2_34980"/>
<gene>
    <name evidence="2" type="primary">prdF1</name>
    <name evidence="2" type="ordered locus">HRM2_34980</name>
</gene>
<organism evidence="2 3">
    <name type="scientific">Desulforapulum autotrophicum (strain ATCC 43914 / DSM 3382 / VKM B-1955 / HRM2)</name>
    <name type="common">Desulfobacterium autotrophicum</name>
    <dbReference type="NCBI Taxonomy" id="177437"/>
    <lineage>
        <taxon>Bacteria</taxon>
        <taxon>Pseudomonadati</taxon>
        <taxon>Thermodesulfobacteriota</taxon>
        <taxon>Desulfobacteria</taxon>
        <taxon>Desulfobacterales</taxon>
        <taxon>Desulfobacteraceae</taxon>
        <taxon>Desulforapulum</taxon>
    </lineage>
</organism>
<protein>
    <submittedName>
        <fullName evidence="2">PrdF1</fullName>
        <ecNumber evidence="2">5.1.1.4</ecNumber>
    </submittedName>
</protein>
<dbReference type="HOGENOM" id="CLU_036729_0_0_7"/>